<dbReference type="InterPro" id="IPR001025">
    <property type="entry name" value="BAH_dom"/>
</dbReference>
<name>A0A7M5XCX2_9CNID</name>
<feature type="region of interest" description="Disordered" evidence="2">
    <location>
        <begin position="528"/>
        <end position="559"/>
    </location>
</feature>
<feature type="domain" description="BAH" evidence="3">
    <location>
        <begin position="595"/>
        <end position="747"/>
    </location>
</feature>
<feature type="compositionally biased region" description="Polar residues" evidence="2">
    <location>
        <begin position="108"/>
        <end position="117"/>
    </location>
</feature>
<feature type="compositionally biased region" description="Acidic residues" evidence="2">
    <location>
        <begin position="75"/>
        <end position="85"/>
    </location>
</feature>
<dbReference type="InterPro" id="IPR017956">
    <property type="entry name" value="AT_hook_DNA-bd_motif"/>
</dbReference>
<feature type="compositionally biased region" description="Basic residues" evidence="2">
    <location>
        <begin position="51"/>
        <end position="63"/>
    </location>
</feature>
<dbReference type="GO" id="GO:0045892">
    <property type="term" value="P:negative regulation of DNA-templated transcription"/>
    <property type="evidence" value="ECO:0007669"/>
    <property type="project" value="TreeGrafter"/>
</dbReference>
<accession>A0A7M5XCX2</accession>
<dbReference type="SMART" id="SM00439">
    <property type="entry name" value="BAH"/>
    <property type="match status" value="1"/>
</dbReference>
<evidence type="ECO:0000256" key="1">
    <source>
        <dbReference type="SAM" id="Coils"/>
    </source>
</evidence>
<dbReference type="PANTHER" id="PTHR46576">
    <property type="entry name" value="BROMO ADJACENT HOMOLOGY DOMAIN-CONTAINING 1 PROTEIN"/>
    <property type="match status" value="1"/>
</dbReference>
<dbReference type="GO" id="GO:0000976">
    <property type="term" value="F:transcription cis-regulatory region binding"/>
    <property type="evidence" value="ECO:0007669"/>
    <property type="project" value="TreeGrafter"/>
</dbReference>
<dbReference type="RefSeq" id="XP_066932880.1">
    <property type="nucleotide sequence ID" value="XM_067076779.1"/>
</dbReference>
<dbReference type="PROSITE" id="PS51038">
    <property type="entry name" value="BAH"/>
    <property type="match status" value="1"/>
</dbReference>
<dbReference type="Proteomes" id="UP000594262">
    <property type="component" value="Unplaced"/>
</dbReference>
<dbReference type="GO" id="GO:0031507">
    <property type="term" value="P:heterochromatin formation"/>
    <property type="evidence" value="ECO:0007669"/>
    <property type="project" value="TreeGrafter"/>
</dbReference>
<dbReference type="AlphaFoldDB" id="A0A7M5XCX2"/>
<feature type="compositionally biased region" description="Basic residues" evidence="2">
    <location>
        <begin position="1"/>
        <end position="12"/>
    </location>
</feature>
<sequence length="749" mass="86466">MSSRALRSKAKIKVIPTRSYSASLRGSKQREPFLSLDSTKKTTPNKEKTTRGTRGRPPKKQVRSPKAEKDKSSNEQDDTITEAENIDFQVIKKEPDVKEEPESKVVDNESNNVQEVTQRNHENEDSNQDENHTHEETVSEEQAHEGTVSEEQAHEGTVNEEEPSKSSPKELTIVPPLKRKRGRPRKTEFLQTDTVENIAKKPKTERDPTPPVVIKEEQKPISPEPPRRKPRMASLNALAKVNAVLDIYRFEKLKDIIDEQSSYVDTVDIKKEKEMKSNNKKQEKTDKIDVKIESKTVCETREMKAEEVTVIEDEEEEDEEVFVCPSPDPPTPPPEMITQSIQTENIHHCKSVQTERVIFVDDHSTVKTLCTCYASNKKNELKHQHVKTNFTESGFPIHIRSTVLAHTPSYTVALPIVKTHKCPKTENTHNLTNIGGITANVTSMLDRCISRTLFQHNYYPECTKLAQMSAQKEAIEKKKRLAELAQQRIDQKKNAQRLVIPSLHCEPISISIPTSDNYQKDITNKQVAKKSYKKKTKEKAQVQEPVKKQESIDTDEKADDHGWRFEGAHREENTNVGREIVRRRYFPMICRDRCKVIRVYDAVVLKSDDRDSGYVARISSFWEDNKGPYKGEMMMSVQWYYKPTQTISKGNDIICGDEMEVFASRHKDDNSVACIIDRCYVITLPQYNRYKAHKQRWEEKRNRKLVVVPEVKNHRSRLLPSPDFDPSLVYFCRFGYDYRSGKLIKSTYY</sequence>
<dbReference type="Pfam" id="PF01426">
    <property type="entry name" value="BAH"/>
    <property type="match status" value="1"/>
</dbReference>
<keyword evidence="5" id="KW-1185">Reference proteome</keyword>
<evidence type="ECO:0000259" key="3">
    <source>
        <dbReference type="PROSITE" id="PS51038"/>
    </source>
</evidence>
<feature type="compositionally biased region" description="Basic and acidic residues" evidence="2">
    <location>
        <begin position="90"/>
        <end position="107"/>
    </location>
</feature>
<dbReference type="GO" id="GO:0005677">
    <property type="term" value="C:chromatin silencing complex"/>
    <property type="evidence" value="ECO:0007669"/>
    <property type="project" value="TreeGrafter"/>
</dbReference>
<dbReference type="InterPro" id="IPR043151">
    <property type="entry name" value="BAH_sf"/>
</dbReference>
<reference evidence="4" key="1">
    <citation type="submission" date="2021-01" db="UniProtKB">
        <authorList>
            <consortium name="EnsemblMetazoa"/>
        </authorList>
    </citation>
    <scope>IDENTIFICATION</scope>
</reference>
<dbReference type="GO" id="GO:0003682">
    <property type="term" value="F:chromatin binding"/>
    <property type="evidence" value="ECO:0007669"/>
    <property type="project" value="InterPro"/>
</dbReference>
<organism evidence="4 5">
    <name type="scientific">Clytia hemisphaerica</name>
    <dbReference type="NCBI Taxonomy" id="252671"/>
    <lineage>
        <taxon>Eukaryota</taxon>
        <taxon>Metazoa</taxon>
        <taxon>Cnidaria</taxon>
        <taxon>Hydrozoa</taxon>
        <taxon>Hydroidolina</taxon>
        <taxon>Leptothecata</taxon>
        <taxon>Obeliida</taxon>
        <taxon>Clytiidae</taxon>
        <taxon>Clytia</taxon>
    </lineage>
</organism>
<evidence type="ECO:0000313" key="4">
    <source>
        <dbReference type="EnsemblMetazoa" id="CLYHEMP021261.1"/>
    </source>
</evidence>
<evidence type="ECO:0000256" key="2">
    <source>
        <dbReference type="SAM" id="MobiDB-lite"/>
    </source>
</evidence>
<feature type="compositionally biased region" description="Basic and acidic residues" evidence="2">
    <location>
        <begin position="38"/>
        <end position="50"/>
    </location>
</feature>
<dbReference type="PANTHER" id="PTHR46576:SF1">
    <property type="entry name" value="BROMO ADJACENT HOMOLOGY DOMAIN-CONTAINING 1 PROTEIN"/>
    <property type="match status" value="1"/>
</dbReference>
<dbReference type="Gene3D" id="2.30.30.490">
    <property type="match status" value="1"/>
</dbReference>
<dbReference type="Pfam" id="PF02178">
    <property type="entry name" value="AT_hook"/>
    <property type="match status" value="2"/>
</dbReference>
<dbReference type="InterPro" id="IPR053032">
    <property type="entry name" value="BAH_domain-containing"/>
</dbReference>
<dbReference type="EnsemblMetazoa" id="CLYHEMT021261.1">
    <property type="protein sequence ID" value="CLYHEMP021261.1"/>
    <property type="gene ID" value="CLYHEMG021261"/>
</dbReference>
<keyword evidence="1" id="KW-0175">Coiled coil</keyword>
<proteinExistence type="predicted"/>
<protein>
    <recommendedName>
        <fullName evidence="3">BAH domain-containing protein</fullName>
    </recommendedName>
</protein>
<dbReference type="GeneID" id="136820587"/>
<evidence type="ECO:0000313" key="5">
    <source>
        <dbReference type="Proteomes" id="UP000594262"/>
    </source>
</evidence>
<feature type="compositionally biased region" description="Basic residues" evidence="2">
    <location>
        <begin position="528"/>
        <end position="537"/>
    </location>
</feature>
<feature type="region of interest" description="Disordered" evidence="2">
    <location>
        <begin position="1"/>
        <end position="231"/>
    </location>
</feature>
<feature type="compositionally biased region" description="Basic and acidic residues" evidence="2">
    <location>
        <begin position="65"/>
        <end position="74"/>
    </location>
</feature>
<feature type="compositionally biased region" description="Basic and acidic residues" evidence="2">
    <location>
        <begin position="198"/>
        <end position="219"/>
    </location>
</feature>
<feature type="coiled-coil region" evidence="1">
    <location>
        <begin position="465"/>
        <end position="495"/>
    </location>
</feature>
<feature type="compositionally biased region" description="Basic and acidic residues" evidence="2">
    <location>
        <begin position="538"/>
        <end position="559"/>
    </location>
</feature>
<feature type="compositionally biased region" description="Basic and acidic residues" evidence="2">
    <location>
        <begin position="118"/>
        <end position="144"/>
    </location>
</feature>
<dbReference type="OrthoDB" id="372487at2759"/>